<organism evidence="1 2">
    <name type="scientific">Mucuna pruriens</name>
    <name type="common">Velvet bean</name>
    <name type="synonym">Dolichos pruriens</name>
    <dbReference type="NCBI Taxonomy" id="157652"/>
    <lineage>
        <taxon>Eukaryota</taxon>
        <taxon>Viridiplantae</taxon>
        <taxon>Streptophyta</taxon>
        <taxon>Embryophyta</taxon>
        <taxon>Tracheophyta</taxon>
        <taxon>Spermatophyta</taxon>
        <taxon>Magnoliopsida</taxon>
        <taxon>eudicotyledons</taxon>
        <taxon>Gunneridae</taxon>
        <taxon>Pentapetalae</taxon>
        <taxon>rosids</taxon>
        <taxon>fabids</taxon>
        <taxon>Fabales</taxon>
        <taxon>Fabaceae</taxon>
        <taxon>Papilionoideae</taxon>
        <taxon>50 kb inversion clade</taxon>
        <taxon>NPAAA clade</taxon>
        <taxon>indigoferoid/millettioid clade</taxon>
        <taxon>Phaseoleae</taxon>
        <taxon>Mucuna</taxon>
    </lineage>
</organism>
<keyword evidence="2" id="KW-1185">Reference proteome</keyword>
<dbReference type="EMBL" id="QJKJ01001786">
    <property type="protein sequence ID" value="RDY05908.1"/>
    <property type="molecule type" value="Genomic_DNA"/>
</dbReference>
<protein>
    <submittedName>
        <fullName evidence="1">Uncharacterized protein</fullName>
    </submittedName>
</protein>
<dbReference type="Proteomes" id="UP000257109">
    <property type="component" value="Unassembled WGS sequence"/>
</dbReference>
<evidence type="ECO:0000313" key="1">
    <source>
        <dbReference type="EMBL" id="RDY05908.1"/>
    </source>
</evidence>
<name>A0A371HSZ4_MUCPR</name>
<comment type="caution">
    <text evidence="1">The sequence shown here is derived from an EMBL/GenBank/DDBJ whole genome shotgun (WGS) entry which is preliminary data.</text>
</comment>
<proteinExistence type="predicted"/>
<evidence type="ECO:0000313" key="2">
    <source>
        <dbReference type="Proteomes" id="UP000257109"/>
    </source>
</evidence>
<dbReference type="AlphaFoldDB" id="A0A371HSZ4"/>
<feature type="non-terminal residue" evidence="1">
    <location>
        <position position="1"/>
    </location>
</feature>
<accession>A0A371HSZ4</accession>
<sequence length="108" mass="12895">MAFIYERSIPCGKRKVGLDGITTERNSQRKLKTRVKWFAMNTRSLDTLNQNAQALREIEKESLLQQEKERYHDNMIKTLIYHPQKMKKPTYVSLLIQLLKLKKRFAQQ</sequence>
<reference evidence="1" key="1">
    <citation type="submission" date="2018-05" db="EMBL/GenBank/DDBJ databases">
        <title>Draft genome of Mucuna pruriens seed.</title>
        <authorList>
            <person name="Nnadi N.E."/>
            <person name="Vos R."/>
            <person name="Hasami M.H."/>
            <person name="Devisetty U.K."/>
            <person name="Aguiy J.C."/>
        </authorList>
    </citation>
    <scope>NUCLEOTIDE SEQUENCE [LARGE SCALE GENOMIC DNA]</scope>
    <source>
        <strain evidence="1">JCA_2017</strain>
    </source>
</reference>
<gene>
    <name evidence="1" type="ORF">CR513_10192</name>
</gene>